<comment type="caution">
    <text evidence="2">The sequence shown here is derived from an EMBL/GenBank/DDBJ whole genome shotgun (WGS) entry which is preliminary data.</text>
</comment>
<dbReference type="OrthoDB" id="10417741at2759"/>
<dbReference type="AlphaFoldDB" id="A0A8S0WQP0"/>
<evidence type="ECO:0000313" key="2">
    <source>
        <dbReference type="EMBL" id="CAA7263062.1"/>
    </source>
</evidence>
<name>A0A8S0WQP0_CYCAE</name>
<evidence type="ECO:0000256" key="1">
    <source>
        <dbReference type="SAM" id="MobiDB-lite"/>
    </source>
</evidence>
<feature type="region of interest" description="Disordered" evidence="1">
    <location>
        <begin position="1"/>
        <end position="31"/>
    </location>
</feature>
<accession>A0A8S0WQP0</accession>
<sequence>MSDTATEPVRVSPEVVDSLPPSRSPSPLPPSGGVPIAWSPVPPILGNHIPMGFVLFTLQLPNTRRRSFPTGNNSQGALVRRPESYQAAAKVALRFLGDMLGVTSVDDILLKRAVQHPNNYGDPVYAAFDPEDWDAIIVGQTTEIGVYKVPKAVEVPAHLPFEPQPFPPDSPYMTPAPMPIYPDVTISNWLNAKPIPPEPVNEPKTMQLTWEAKDEMALVNVPPTYEACEKLAREVFKPKGGDPMSLKAAVRSPNGNPGKLLIHPGVYETSVLNYYGQLQLYVNFGDEGRDTKDSGKAQNRDIDEFLMI</sequence>
<feature type="compositionally biased region" description="Pro residues" evidence="1">
    <location>
        <begin position="22"/>
        <end position="31"/>
    </location>
</feature>
<organism evidence="2 3">
    <name type="scientific">Cyclocybe aegerita</name>
    <name type="common">Black poplar mushroom</name>
    <name type="synonym">Agrocybe aegerita</name>
    <dbReference type="NCBI Taxonomy" id="1973307"/>
    <lineage>
        <taxon>Eukaryota</taxon>
        <taxon>Fungi</taxon>
        <taxon>Dikarya</taxon>
        <taxon>Basidiomycota</taxon>
        <taxon>Agaricomycotina</taxon>
        <taxon>Agaricomycetes</taxon>
        <taxon>Agaricomycetidae</taxon>
        <taxon>Agaricales</taxon>
        <taxon>Agaricineae</taxon>
        <taxon>Bolbitiaceae</taxon>
        <taxon>Cyclocybe</taxon>
    </lineage>
</organism>
<evidence type="ECO:0000313" key="3">
    <source>
        <dbReference type="Proteomes" id="UP000467700"/>
    </source>
</evidence>
<gene>
    <name evidence="2" type="ORF">AAE3_LOCUS5246</name>
</gene>
<proteinExistence type="predicted"/>
<keyword evidence="3" id="KW-1185">Reference proteome</keyword>
<dbReference type="Proteomes" id="UP000467700">
    <property type="component" value="Unassembled WGS sequence"/>
</dbReference>
<dbReference type="EMBL" id="CACVBS010000038">
    <property type="protein sequence ID" value="CAA7263062.1"/>
    <property type="molecule type" value="Genomic_DNA"/>
</dbReference>
<reference evidence="2 3" key="1">
    <citation type="submission" date="2020-01" db="EMBL/GenBank/DDBJ databases">
        <authorList>
            <person name="Gupta K D."/>
        </authorList>
    </citation>
    <scope>NUCLEOTIDE SEQUENCE [LARGE SCALE GENOMIC DNA]</scope>
</reference>
<protein>
    <submittedName>
        <fullName evidence="2">Uncharacterized protein</fullName>
    </submittedName>
</protein>